<keyword evidence="3" id="KW-0238">DNA-binding</keyword>
<comment type="caution">
    <text evidence="3">The sequence shown here is derived from an EMBL/GenBank/DDBJ whole genome shotgun (WGS) entry which is preliminary data.</text>
</comment>
<dbReference type="InterPro" id="IPR000835">
    <property type="entry name" value="HTH_MarR-typ"/>
</dbReference>
<keyword evidence="4" id="KW-1185">Reference proteome</keyword>
<feature type="region of interest" description="Disordered" evidence="1">
    <location>
        <begin position="1"/>
        <end position="24"/>
    </location>
</feature>
<dbReference type="PROSITE" id="PS50995">
    <property type="entry name" value="HTH_MARR_2"/>
    <property type="match status" value="1"/>
</dbReference>
<dbReference type="PANTHER" id="PTHR33164:SF57">
    <property type="entry name" value="MARR-FAMILY TRANSCRIPTIONAL REGULATOR"/>
    <property type="match status" value="1"/>
</dbReference>
<dbReference type="InterPro" id="IPR036388">
    <property type="entry name" value="WH-like_DNA-bd_sf"/>
</dbReference>
<evidence type="ECO:0000313" key="4">
    <source>
        <dbReference type="Proteomes" id="UP001565471"/>
    </source>
</evidence>
<dbReference type="EMBL" id="JBGBZA010000002">
    <property type="protein sequence ID" value="MEY9319538.1"/>
    <property type="molecule type" value="Genomic_DNA"/>
</dbReference>
<dbReference type="Proteomes" id="UP001565471">
    <property type="component" value="Unassembled WGS sequence"/>
</dbReference>
<dbReference type="SMART" id="SM00347">
    <property type="entry name" value="HTH_MARR"/>
    <property type="match status" value="1"/>
</dbReference>
<dbReference type="Pfam" id="PF12802">
    <property type="entry name" value="MarR_2"/>
    <property type="match status" value="1"/>
</dbReference>
<feature type="domain" description="HTH marR-type" evidence="2">
    <location>
        <begin position="34"/>
        <end position="168"/>
    </location>
</feature>
<dbReference type="RefSeq" id="WP_016846918.1">
    <property type="nucleotide sequence ID" value="NZ_CP126026.1"/>
</dbReference>
<sequence>MKSRTAVSRTRTKAPAPRRAPQEDAGSELVIDFERYVPTVLSSLVAKLRANANAFFPQAYGVSLAEWRVLSFLREHEPASAYDIWTNAQLDKAVVSRETTSLKKKGLIELTPVRGSARNRTEIRLTSQGVALLDRSLDEILRRHSNLTAGLDARALESFFRVVAHIEHRIPHMADQTSNAVPAHAPVKRIAKRRPPTGA</sequence>
<protein>
    <submittedName>
        <fullName evidence="3">DNA-binding MarR family transcriptional regulator</fullName>
    </submittedName>
</protein>
<feature type="region of interest" description="Disordered" evidence="1">
    <location>
        <begin position="175"/>
        <end position="199"/>
    </location>
</feature>
<gene>
    <name evidence="3" type="ORF">ABIF29_006337</name>
</gene>
<evidence type="ECO:0000259" key="2">
    <source>
        <dbReference type="PROSITE" id="PS50995"/>
    </source>
</evidence>
<feature type="compositionally biased region" description="Basic residues" evidence="1">
    <location>
        <begin position="186"/>
        <end position="199"/>
    </location>
</feature>
<reference evidence="3 4" key="1">
    <citation type="submission" date="2024-07" db="EMBL/GenBank/DDBJ databases">
        <title>Genomic Encyclopedia of Type Strains, Phase V (KMG-V): Genome sequencing to study the core and pangenomes of soil and plant-associated prokaryotes.</title>
        <authorList>
            <person name="Whitman W."/>
        </authorList>
    </citation>
    <scope>NUCLEOTIDE SEQUENCE [LARGE SCALE GENOMIC DNA]</scope>
    <source>
        <strain evidence="3 4">USDA 415</strain>
    </source>
</reference>
<organism evidence="3 4">
    <name type="scientific">Bradyrhizobium elkanii</name>
    <dbReference type="NCBI Taxonomy" id="29448"/>
    <lineage>
        <taxon>Bacteria</taxon>
        <taxon>Pseudomonadati</taxon>
        <taxon>Pseudomonadota</taxon>
        <taxon>Alphaproteobacteria</taxon>
        <taxon>Hyphomicrobiales</taxon>
        <taxon>Nitrobacteraceae</taxon>
        <taxon>Bradyrhizobium</taxon>
    </lineage>
</organism>
<dbReference type="InterPro" id="IPR039422">
    <property type="entry name" value="MarR/SlyA-like"/>
</dbReference>
<accession>A0ABV4F7W7</accession>
<dbReference type="PANTHER" id="PTHR33164">
    <property type="entry name" value="TRANSCRIPTIONAL REGULATOR, MARR FAMILY"/>
    <property type="match status" value="1"/>
</dbReference>
<name>A0ABV4F7W7_BRAEL</name>
<dbReference type="SUPFAM" id="SSF46785">
    <property type="entry name" value="Winged helix' DNA-binding domain"/>
    <property type="match status" value="1"/>
</dbReference>
<evidence type="ECO:0000313" key="3">
    <source>
        <dbReference type="EMBL" id="MEY9319538.1"/>
    </source>
</evidence>
<dbReference type="InterPro" id="IPR036390">
    <property type="entry name" value="WH_DNA-bd_sf"/>
</dbReference>
<proteinExistence type="predicted"/>
<dbReference type="Gene3D" id="1.10.10.10">
    <property type="entry name" value="Winged helix-like DNA-binding domain superfamily/Winged helix DNA-binding domain"/>
    <property type="match status" value="1"/>
</dbReference>
<dbReference type="GO" id="GO:0003677">
    <property type="term" value="F:DNA binding"/>
    <property type="evidence" value="ECO:0007669"/>
    <property type="project" value="UniProtKB-KW"/>
</dbReference>
<evidence type="ECO:0000256" key="1">
    <source>
        <dbReference type="SAM" id="MobiDB-lite"/>
    </source>
</evidence>